<protein>
    <recommendedName>
        <fullName evidence="1">BTB domain-containing protein</fullName>
    </recommendedName>
</protein>
<feature type="domain" description="BTB" evidence="1">
    <location>
        <begin position="23"/>
        <end position="89"/>
    </location>
</feature>
<dbReference type="InterPro" id="IPR011333">
    <property type="entry name" value="SKP1/BTB/POZ_sf"/>
</dbReference>
<dbReference type="EMBL" id="KV426054">
    <property type="protein sequence ID" value="KZV90199.1"/>
    <property type="molecule type" value="Genomic_DNA"/>
</dbReference>
<proteinExistence type="predicted"/>
<dbReference type="InterPro" id="IPR000210">
    <property type="entry name" value="BTB/POZ_dom"/>
</dbReference>
<evidence type="ECO:0000313" key="2">
    <source>
        <dbReference type="EMBL" id="KZV90199.1"/>
    </source>
</evidence>
<dbReference type="PROSITE" id="PS50097">
    <property type="entry name" value="BTB"/>
    <property type="match status" value="1"/>
</dbReference>
<gene>
    <name evidence="2" type="ORF">EXIGLDRAFT_837971</name>
</gene>
<sequence>MTDVIGPAPMTPERHEALWYGDGNVVLQAENTLYNVHRSVLSRESKLFEDMFALGQQNAQNGEEGTSTSPIPMLDVPAEAFANLLLILYRPWGSKLIASLSDEQFVGILRVAHRLLFEEICTIVADYLVSRLSAERRLELSFTCGLDAWRYAAFEEVVLQMTTNSQHTDTSIAPALWSLVWKARLAVSRHRSATLRYRATLGVVSGCVHVLASLQEFIPYLSRTEFTAKLTDFTLPTPTGGNTRCCAGTRITGLMVVNAYPEILDGEEKRTIREVWEEGRGIPPAQG</sequence>
<dbReference type="OrthoDB" id="3027208at2759"/>
<dbReference type="SMART" id="SM00225">
    <property type="entry name" value="BTB"/>
    <property type="match status" value="1"/>
</dbReference>
<evidence type="ECO:0000313" key="3">
    <source>
        <dbReference type="Proteomes" id="UP000077266"/>
    </source>
</evidence>
<organism evidence="2 3">
    <name type="scientific">Exidia glandulosa HHB12029</name>
    <dbReference type="NCBI Taxonomy" id="1314781"/>
    <lineage>
        <taxon>Eukaryota</taxon>
        <taxon>Fungi</taxon>
        <taxon>Dikarya</taxon>
        <taxon>Basidiomycota</taxon>
        <taxon>Agaricomycotina</taxon>
        <taxon>Agaricomycetes</taxon>
        <taxon>Auriculariales</taxon>
        <taxon>Exidiaceae</taxon>
        <taxon>Exidia</taxon>
    </lineage>
</organism>
<dbReference type="SUPFAM" id="SSF54695">
    <property type="entry name" value="POZ domain"/>
    <property type="match status" value="1"/>
</dbReference>
<dbReference type="Proteomes" id="UP000077266">
    <property type="component" value="Unassembled WGS sequence"/>
</dbReference>
<dbReference type="AlphaFoldDB" id="A0A166AAS7"/>
<dbReference type="InParanoid" id="A0A166AAS7"/>
<dbReference type="Gene3D" id="3.30.710.10">
    <property type="entry name" value="Potassium Channel Kv1.1, Chain A"/>
    <property type="match status" value="1"/>
</dbReference>
<reference evidence="2 3" key="1">
    <citation type="journal article" date="2016" name="Mol. Biol. Evol.">
        <title>Comparative Genomics of Early-Diverging Mushroom-Forming Fungi Provides Insights into the Origins of Lignocellulose Decay Capabilities.</title>
        <authorList>
            <person name="Nagy L.G."/>
            <person name="Riley R."/>
            <person name="Tritt A."/>
            <person name="Adam C."/>
            <person name="Daum C."/>
            <person name="Floudas D."/>
            <person name="Sun H."/>
            <person name="Yadav J.S."/>
            <person name="Pangilinan J."/>
            <person name="Larsson K.H."/>
            <person name="Matsuura K."/>
            <person name="Barry K."/>
            <person name="Labutti K."/>
            <person name="Kuo R."/>
            <person name="Ohm R.A."/>
            <person name="Bhattacharya S.S."/>
            <person name="Shirouzu T."/>
            <person name="Yoshinaga Y."/>
            <person name="Martin F.M."/>
            <person name="Grigoriev I.V."/>
            <person name="Hibbett D.S."/>
        </authorList>
    </citation>
    <scope>NUCLEOTIDE SEQUENCE [LARGE SCALE GENOMIC DNA]</scope>
    <source>
        <strain evidence="2 3">HHB12029</strain>
    </source>
</reference>
<dbReference type="CDD" id="cd18186">
    <property type="entry name" value="BTB_POZ_ZBTB_KLHL-like"/>
    <property type="match status" value="1"/>
</dbReference>
<name>A0A166AAS7_EXIGL</name>
<keyword evidence="3" id="KW-1185">Reference proteome</keyword>
<dbReference type="Pfam" id="PF00651">
    <property type="entry name" value="BTB"/>
    <property type="match status" value="1"/>
</dbReference>
<accession>A0A166AAS7</accession>
<evidence type="ECO:0000259" key="1">
    <source>
        <dbReference type="PROSITE" id="PS50097"/>
    </source>
</evidence>